<evidence type="ECO:0000256" key="4">
    <source>
        <dbReference type="ARBA" id="ARBA00022833"/>
    </source>
</evidence>
<dbReference type="InterPro" id="IPR013149">
    <property type="entry name" value="ADH-like_C"/>
</dbReference>
<protein>
    <recommendedName>
        <fullName evidence="6">Enoyl reductase (ER) domain-containing protein</fullName>
    </recommendedName>
</protein>
<comment type="cofactor">
    <cofactor evidence="1">
        <name>Zn(2+)</name>
        <dbReference type="ChEBI" id="CHEBI:29105"/>
    </cofactor>
</comment>
<dbReference type="Gene3D" id="3.90.180.10">
    <property type="entry name" value="Medium-chain alcohol dehydrogenases, catalytic domain"/>
    <property type="match status" value="1"/>
</dbReference>
<dbReference type="Gene3D" id="3.40.50.720">
    <property type="entry name" value="NAD(P)-binding Rossmann-like Domain"/>
    <property type="match status" value="1"/>
</dbReference>
<evidence type="ECO:0000313" key="7">
    <source>
        <dbReference type="EMBL" id="KAK5132136.1"/>
    </source>
</evidence>
<evidence type="ECO:0000313" key="8">
    <source>
        <dbReference type="Proteomes" id="UP001357485"/>
    </source>
</evidence>
<keyword evidence="4" id="KW-0862">Zinc</keyword>
<proteinExistence type="inferred from homology"/>
<accession>A0ABR0KUZ1</accession>
<evidence type="ECO:0000256" key="5">
    <source>
        <dbReference type="ARBA" id="ARBA00023002"/>
    </source>
</evidence>
<evidence type="ECO:0000259" key="6">
    <source>
        <dbReference type="SMART" id="SM00829"/>
    </source>
</evidence>
<dbReference type="InterPro" id="IPR020843">
    <property type="entry name" value="ER"/>
</dbReference>
<dbReference type="PANTHER" id="PTHR43161">
    <property type="entry name" value="SORBITOL DEHYDROGENASE"/>
    <property type="match status" value="1"/>
</dbReference>
<reference evidence="7 8" key="1">
    <citation type="submission" date="2023-08" db="EMBL/GenBank/DDBJ databases">
        <title>Black Yeasts Isolated from many extreme environments.</title>
        <authorList>
            <person name="Coleine C."/>
            <person name="Stajich J.E."/>
            <person name="Selbmann L."/>
        </authorList>
    </citation>
    <scope>NUCLEOTIDE SEQUENCE [LARGE SCALE GENOMIC DNA]</scope>
    <source>
        <strain evidence="7 8">CCFEE 536</strain>
    </source>
</reference>
<dbReference type="SMART" id="SM00829">
    <property type="entry name" value="PKS_ER"/>
    <property type="match status" value="1"/>
</dbReference>
<dbReference type="InterPro" id="IPR013154">
    <property type="entry name" value="ADH-like_N"/>
</dbReference>
<dbReference type="PANTHER" id="PTHR43161:SF23">
    <property type="entry name" value="(R,R)-BUTANEDIOL DEHYDROGENASE-RELATED"/>
    <property type="match status" value="1"/>
</dbReference>
<dbReference type="SUPFAM" id="SSF50129">
    <property type="entry name" value="GroES-like"/>
    <property type="match status" value="1"/>
</dbReference>
<comment type="caution">
    <text evidence="7">The sequence shown here is derived from an EMBL/GenBank/DDBJ whole genome shotgun (WGS) entry which is preliminary data.</text>
</comment>
<dbReference type="InterPro" id="IPR011032">
    <property type="entry name" value="GroES-like_sf"/>
</dbReference>
<organism evidence="7 8">
    <name type="scientific">Cryomyces antarcticus</name>
    <dbReference type="NCBI Taxonomy" id="329879"/>
    <lineage>
        <taxon>Eukaryota</taxon>
        <taxon>Fungi</taxon>
        <taxon>Dikarya</taxon>
        <taxon>Ascomycota</taxon>
        <taxon>Pezizomycotina</taxon>
        <taxon>Dothideomycetes</taxon>
        <taxon>Dothideomycetes incertae sedis</taxon>
        <taxon>Cryomyces</taxon>
    </lineage>
</organism>
<dbReference type="Proteomes" id="UP001357485">
    <property type="component" value="Unassembled WGS sequence"/>
</dbReference>
<keyword evidence="3" id="KW-0479">Metal-binding</keyword>
<dbReference type="SUPFAM" id="SSF51735">
    <property type="entry name" value="NAD(P)-binding Rossmann-fold domains"/>
    <property type="match status" value="1"/>
</dbReference>
<evidence type="ECO:0000256" key="2">
    <source>
        <dbReference type="ARBA" id="ARBA00008072"/>
    </source>
</evidence>
<dbReference type="CDD" id="cd08233">
    <property type="entry name" value="butanediol_DH_like"/>
    <property type="match status" value="1"/>
</dbReference>
<keyword evidence="8" id="KW-1185">Reference proteome</keyword>
<sequence>MRAAQYWGNRDVRIQDIPEPEIKPGHVKIRPAFVGICGSDLTEYTSGPNYIRTTPHPITNEVPPITLGHEFSGTVTEVSSPSFAVGQKVVVFPTIYDKSCTACKSGAINMCASGGFIGLSGWGGGLSEAIVVPTDNVLALPEDIPLDIGALVEPLAVAWHAVNMVDLKPQSKVLVIGGGPIGIAVMLVLKARGAALVVVSSRKAGDVLKAFGADELVDSGGDVVGAVKEITKGSGADFVFDCAGYEKSLKDACQSVAVKGTVVTVAVYSKPILFQPNDLLFREAYLTACLGCVQQDFRDVINAIASGAIKPKEMITRNIELEQLVGEGLHRLLNNTEQDIKILVKI</sequence>
<gene>
    <name evidence="7" type="ORF">LTR16_000016</name>
</gene>
<feature type="domain" description="Enoyl reductase (ER)" evidence="6">
    <location>
        <begin position="8"/>
        <end position="344"/>
    </location>
</feature>
<evidence type="ECO:0000256" key="3">
    <source>
        <dbReference type="ARBA" id="ARBA00022723"/>
    </source>
</evidence>
<comment type="similarity">
    <text evidence="2">Belongs to the zinc-containing alcohol dehydrogenase family.</text>
</comment>
<dbReference type="EMBL" id="JAVRRA010024618">
    <property type="protein sequence ID" value="KAK5132136.1"/>
    <property type="molecule type" value="Genomic_DNA"/>
</dbReference>
<dbReference type="InterPro" id="IPR036291">
    <property type="entry name" value="NAD(P)-bd_dom_sf"/>
</dbReference>
<keyword evidence="5" id="KW-0560">Oxidoreductase</keyword>
<evidence type="ECO:0000256" key="1">
    <source>
        <dbReference type="ARBA" id="ARBA00001947"/>
    </source>
</evidence>
<dbReference type="Pfam" id="PF00107">
    <property type="entry name" value="ADH_zinc_N"/>
    <property type="match status" value="1"/>
</dbReference>
<name>A0ABR0KUZ1_9PEZI</name>
<dbReference type="Pfam" id="PF08240">
    <property type="entry name" value="ADH_N"/>
    <property type="match status" value="1"/>
</dbReference>